<protein>
    <submittedName>
        <fullName evidence="1">Uncharacterized protein</fullName>
    </submittedName>
</protein>
<reference evidence="1 2" key="1">
    <citation type="submission" date="2014-12" db="EMBL/GenBank/DDBJ databases">
        <title>Genome sequencing of Photobacterium gaetbulicola AD005a.</title>
        <authorList>
            <person name="Adrian T.G.S."/>
            <person name="Chan K.G."/>
        </authorList>
    </citation>
    <scope>NUCLEOTIDE SEQUENCE [LARGE SCALE GENOMIC DNA]</scope>
    <source>
        <strain evidence="1 2">AD005a</strain>
    </source>
</reference>
<accession>A0A0B9GU50</accession>
<proteinExistence type="predicted"/>
<dbReference type="EMBL" id="JWLZ01000180">
    <property type="protein sequence ID" value="KHT62306.1"/>
    <property type="molecule type" value="Genomic_DNA"/>
</dbReference>
<comment type="caution">
    <text evidence="1">The sequence shown here is derived from an EMBL/GenBank/DDBJ whole genome shotgun (WGS) entry which is preliminary data.</text>
</comment>
<dbReference type="Proteomes" id="UP000031278">
    <property type="component" value="Unassembled WGS sequence"/>
</dbReference>
<evidence type="ECO:0000313" key="2">
    <source>
        <dbReference type="Proteomes" id="UP000031278"/>
    </source>
</evidence>
<dbReference type="AlphaFoldDB" id="A0A0B9GU50"/>
<evidence type="ECO:0000313" key="1">
    <source>
        <dbReference type="EMBL" id="KHT62306.1"/>
    </source>
</evidence>
<gene>
    <name evidence="1" type="ORF">RJ45_18170</name>
</gene>
<sequence>MNLRKNKFSLGDMVIVNCGMVDPDFGQEISGWIGTIESCHFIEGEGYIYKLRWSDETLKANSVLRVSCQALGLEFETMQLLENELSLHSSARGKHFVQQCLALPRRERAYSYAGFAFC</sequence>
<dbReference type="RefSeq" id="WP_039465647.1">
    <property type="nucleotide sequence ID" value="NZ_JWLZ01000180.1"/>
</dbReference>
<organism evidence="1 2">
    <name type="scientific">Photobacterium gaetbulicola</name>
    <dbReference type="NCBI Taxonomy" id="1295392"/>
    <lineage>
        <taxon>Bacteria</taxon>
        <taxon>Pseudomonadati</taxon>
        <taxon>Pseudomonadota</taxon>
        <taxon>Gammaproteobacteria</taxon>
        <taxon>Vibrionales</taxon>
        <taxon>Vibrionaceae</taxon>
        <taxon>Photobacterium</taxon>
    </lineage>
</organism>
<name>A0A0B9GU50_9GAMM</name>